<dbReference type="EMBL" id="CAJEWN010000044">
    <property type="protein sequence ID" value="CAD2149617.1"/>
    <property type="molecule type" value="Genomic_DNA"/>
</dbReference>
<organism evidence="3 4">
    <name type="scientific">Meloidogyne enterolobii</name>
    <name type="common">Root-knot nematode worm</name>
    <name type="synonym">Meloidogyne mayaguensis</name>
    <dbReference type="NCBI Taxonomy" id="390850"/>
    <lineage>
        <taxon>Eukaryota</taxon>
        <taxon>Metazoa</taxon>
        <taxon>Ecdysozoa</taxon>
        <taxon>Nematoda</taxon>
        <taxon>Chromadorea</taxon>
        <taxon>Rhabditida</taxon>
        <taxon>Tylenchina</taxon>
        <taxon>Tylenchomorpha</taxon>
        <taxon>Tylenchoidea</taxon>
        <taxon>Meloidogynidae</taxon>
        <taxon>Meloidogyninae</taxon>
        <taxon>Meloidogyne</taxon>
    </lineage>
</organism>
<comment type="caution">
    <text evidence="3">The sequence shown here is derived from an EMBL/GenBank/DDBJ whole genome shotgun (WGS) entry which is preliminary data.</text>
</comment>
<feature type="compositionally biased region" description="Polar residues" evidence="1">
    <location>
        <begin position="136"/>
        <end position="150"/>
    </location>
</feature>
<proteinExistence type="predicted"/>
<sequence>MSASKMHKDKGFGKRSRYNTSLIARFRTKRQLEAWTEERRQQGLVWRFNTRYDSKVGLTEYWHCAHKEDGLYICPARMKILFNSIHGIFVFSSSNRQHNHDSLPPPVVDVPQVMALEPYPLQRAQIINMTPRIVTHPTNMESTSTTTEQAGSRETRG</sequence>
<feature type="region of interest" description="Disordered" evidence="1">
    <location>
        <begin position="136"/>
        <end position="157"/>
    </location>
</feature>
<name>A0A6V7U8J0_MELEN</name>
<dbReference type="OrthoDB" id="5894925at2759"/>
<dbReference type="Proteomes" id="UP000580250">
    <property type="component" value="Unassembled WGS sequence"/>
</dbReference>
<evidence type="ECO:0000313" key="2">
    <source>
        <dbReference type="EMBL" id="CAD2129438.1"/>
    </source>
</evidence>
<evidence type="ECO:0000256" key="1">
    <source>
        <dbReference type="SAM" id="MobiDB-lite"/>
    </source>
</evidence>
<evidence type="ECO:0000313" key="3">
    <source>
        <dbReference type="EMBL" id="CAD2149617.1"/>
    </source>
</evidence>
<protein>
    <submittedName>
        <fullName evidence="3">Uncharacterized protein</fullName>
    </submittedName>
</protein>
<evidence type="ECO:0000313" key="4">
    <source>
        <dbReference type="Proteomes" id="UP000580250"/>
    </source>
</evidence>
<dbReference type="AlphaFoldDB" id="A0A6V7U8J0"/>
<dbReference type="EMBL" id="CAJEWN010000008">
    <property type="protein sequence ID" value="CAD2129438.1"/>
    <property type="molecule type" value="Genomic_DNA"/>
</dbReference>
<gene>
    <name evidence="2" type="ORF">MENT_LOCUS2595</name>
    <name evidence="3" type="ORF">MENT_LOCUS9741</name>
</gene>
<accession>A0A6V7U8J0</accession>
<reference evidence="3 4" key="1">
    <citation type="submission" date="2020-08" db="EMBL/GenBank/DDBJ databases">
        <authorList>
            <person name="Koutsovoulos G."/>
            <person name="Danchin GJ E."/>
        </authorList>
    </citation>
    <scope>NUCLEOTIDE SEQUENCE [LARGE SCALE GENOMIC DNA]</scope>
</reference>